<evidence type="ECO:0000313" key="2">
    <source>
        <dbReference type="Proteomes" id="UP000027093"/>
    </source>
</evidence>
<sequence>MMSSIRHNRTAMLSFVMVGVALASLFIFVASTHAFAQGGQGGEGAAGSGGNETAAPEVAPERLKFFDKHDPAHTWNETALSYFDSKGTELMCDKVYNGTIYYQINENLFKCDDFGLFIAGDEQAMTTNGKDGQDGQDGQDGKDGV</sequence>
<dbReference type="Proteomes" id="UP000027093">
    <property type="component" value="Chromosome"/>
</dbReference>
<dbReference type="KEGG" id="nvn:NVIE_024880"/>
<dbReference type="EMBL" id="CP007536">
    <property type="protein sequence ID" value="AIC16755.1"/>
    <property type="molecule type" value="Genomic_DNA"/>
</dbReference>
<dbReference type="AlphaFoldDB" id="A0A060HNM5"/>
<evidence type="ECO:0000313" key="1">
    <source>
        <dbReference type="EMBL" id="AIC16755.1"/>
    </source>
</evidence>
<organism evidence="1 2">
    <name type="scientific">Nitrososphaera viennensis EN76</name>
    <dbReference type="NCBI Taxonomy" id="926571"/>
    <lineage>
        <taxon>Archaea</taxon>
        <taxon>Nitrososphaerota</taxon>
        <taxon>Nitrososphaeria</taxon>
        <taxon>Nitrososphaerales</taxon>
        <taxon>Nitrososphaeraceae</taxon>
        <taxon>Nitrososphaera</taxon>
    </lineage>
</organism>
<reference evidence="1 2" key="1">
    <citation type="journal article" date="2014" name="Int. J. Syst. Evol. Microbiol.">
        <title>Nitrososphaera viennensis gen. nov., sp. nov., an aerobic and mesophilic, ammonia-oxidizing archaeon from soil and a member of the archaeal phylum Thaumarchaeota.</title>
        <authorList>
            <person name="Stieglmeier M."/>
            <person name="Klingl A."/>
            <person name="Alves R.J."/>
            <person name="Rittmann S.K."/>
            <person name="Melcher M."/>
            <person name="Leisch N."/>
            <person name="Schleper C."/>
        </authorList>
    </citation>
    <scope>NUCLEOTIDE SEQUENCE [LARGE SCALE GENOMIC DNA]</scope>
    <source>
        <strain evidence="1">EN76</strain>
    </source>
</reference>
<keyword evidence="2" id="KW-1185">Reference proteome</keyword>
<proteinExistence type="predicted"/>
<name>A0A060HNM5_9ARCH</name>
<protein>
    <submittedName>
        <fullName evidence="1">Uncharacterized protein</fullName>
    </submittedName>
</protein>
<gene>
    <name evidence="1" type="ORF">NVIE_024880</name>
</gene>
<dbReference type="HOGENOM" id="CLU_1782548_0_0_2"/>
<accession>A0A060HNM5</accession>